<reference evidence="2" key="1">
    <citation type="journal article" date="2019" name="Int. J. Syst. Evol. Microbiol.">
        <title>The Global Catalogue of Microorganisms (GCM) 10K type strain sequencing project: providing services to taxonomists for standard genome sequencing and annotation.</title>
        <authorList>
            <consortium name="The Broad Institute Genomics Platform"/>
            <consortium name="The Broad Institute Genome Sequencing Center for Infectious Disease"/>
            <person name="Wu L."/>
            <person name="Ma J."/>
        </authorList>
    </citation>
    <scope>NUCLEOTIDE SEQUENCE [LARGE SCALE GENOMIC DNA]</scope>
    <source>
        <strain evidence="2">CGMCC 4.7192</strain>
    </source>
</reference>
<evidence type="ECO:0008006" key="3">
    <source>
        <dbReference type="Google" id="ProtNLM"/>
    </source>
</evidence>
<comment type="caution">
    <text evidence="1">The sequence shown here is derived from an EMBL/GenBank/DDBJ whole genome shotgun (WGS) entry which is preliminary data.</text>
</comment>
<name>A0ABW5BJF9_9PROT</name>
<proteinExistence type="predicted"/>
<evidence type="ECO:0000313" key="2">
    <source>
        <dbReference type="Proteomes" id="UP001597294"/>
    </source>
</evidence>
<accession>A0ABW5BJF9</accession>
<gene>
    <name evidence="1" type="ORF">ACFSKO_05285</name>
</gene>
<evidence type="ECO:0000313" key="1">
    <source>
        <dbReference type="EMBL" id="MFD2205008.1"/>
    </source>
</evidence>
<dbReference type="Proteomes" id="UP001597294">
    <property type="component" value="Unassembled WGS sequence"/>
</dbReference>
<organism evidence="1 2">
    <name type="scientific">Kiloniella antarctica</name>
    <dbReference type="NCBI Taxonomy" id="1550907"/>
    <lineage>
        <taxon>Bacteria</taxon>
        <taxon>Pseudomonadati</taxon>
        <taxon>Pseudomonadota</taxon>
        <taxon>Alphaproteobacteria</taxon>
        <taxon>Rhodospirillales</taxon>
        <taxon>Kiloniellaceae</taxon>
        <taxon>Kiloniella</taxon>
    </lineage>
</organism>
<dbReference type="RefSeq" id="WP_380249140.1">
    <property type="nucleotide sequence ID" value="NZ_JBHUII010000001.1"/>
</dbReference>
<protein>
    <recommendedName>
        <fullName evidence="3">Oxidoreductase molybdopterin-binding domain-containing protein</fullName>
    </recommendedName>
</protein>
<dbReference type="EMBL" id="JBHUII010000001">
    <property type="protein sequence ID" value="MFD2205008.1"/>
    <property type="molecule type" value="Genomic_DNA"/>
</dbReference>
<dbReference type="InterPro" id="IPR036374">
    <property type="entry name" value="OxRdtase_Mopterin-bd_sf"/>
</dbReference>
<sequence>MGLSFLIRFLLTSGFVTALLWGRLVHAETVYPFEGVLVEVTSNNRVLLVADGDKITKFRLSDLEKITIYETEIPEIWNGEEGKYQGVLLEDILALAGVMDVESIRLVALDGYLIELDKEILQNKCAFIATRFRKKEIAVEEKGPTRLLLPCGVKNPDYESTSTSNWIWNLKEIHIE</sequence>
<dbReference type="SUPFAM" id="SSF56524">
    <property type="entry name" value="Oxidoreductase molybdopterin-binding domain"/>
    <property type="match status" value="1"/>
</dbReference>
<keyword evidence="2" id="KW-1185">Reference proteome</keyword>